<keyword evidence="4" id="KW-1185">Reference proteome</keyword>
<keyword evidence="2" id="KW-0812">Transmembrane</keyword>
<keyword evidence="2" id="KW-0472">Membrane</keyword>
<proteinExistence type="predicted"/>
<accession>A0AA38I5X1</accession>
<evidence type="ECO:0000256" key="2">
    <source>
        <dbReference type="SAM" id="Phobius"/>
    </source>
</evidence>
<name>A0AA38I5X1_9CUCU</name>
<feature type="region of interest" description="Disordered" evidence="1">
    <location>
        <begin position="1"/>
        <end position="37"/>
    </location>
</feature>
<reference evidence="3" key="1">
    <citation type="journal article" date="2023" name="G3 (Bethesda)">
        <title>Whole genome assemblies of Zophobas morio and Tenebrio molitor.</title>
        <authorList>
            <person name="Kaur S."/>
            <person name="Stinson S.A."/>
            <person name="diCenzo G.C."/>
        </authorList>
    </citation>
    <scope>NUCLEOTIDE SEQUENCE</scope>
    <source>
        <strain evidence="3">QUZm001</strain>
    </source>
</reference>
<evidence type="ECO:0000256" key="1">
    <source>
        <dbReference type="SAM" id="MobiDB-lite"/>
    </source>
</evidence>
<keyword evidence="2" id="KW-1133">Transmembrane helix</keyword>
<protein>
    <submittedName>
        <fullName evidence="3">Uncharacterized protein</fullName>
    </submittedName>
</protein>
<feature type="transmembrane region" description="Helical" evidence="2">
    <location>
        <begin position="70"/>
        <end position="90"/>
    </location>
</feature>
<dbReference type="Proteomes" id="UP001168821">
    <property type="component" value="Unassembled WGS sequence"/>
</dbReference>
<organism evidence="3 4">
    <name type="scientific">Zophobas morio</name>
    <dbReference type="NCBI Taxonomy" id="2755281"/>
    <lineage>
        <taxon>Eukaryota</taxon>
        <taxon>Metazoa</taxon>
        <taxon>Ecdysozoa</taxon>
        <taxon>Arthropoda</taxon>
        <taxon>Hexapoda</taxon>
        <taxon>Insecta</taxon>
        <taxon>Pterygota</taxon>
        <taxon>Neoptera</taxon>
        <taxon>Endopterygota</taxon>
        <taxon>Coleoptera</taxon>
        <taxon>Polyphaga</taxon>
        <taxon>Cucujiformia</taxon>
        <taxon>Tenebrionidae</taxon>
        <taxon>Zophobas</taxon>
    </lineage>
</organism>
<evidence type="ECO:0000313" key="4">
    <source>
        <dbReference type="Proteomes" id="UP001168821"/>
    </source>
</evidence>
<feature type="compositionally biased region" description="Basic and acidic residues" evidence="1">
    <location>
        <begin position="9"/>
        <end position="22"/>
    </location>
</feature>
<comment type="caution">
    <text evidence="3">The sequence shown here is derived from an EMBL/GenBank/DDBJ whole genome shotgun (WGS) entry which is preliminary data.</text>
</comment>
<gene>
    <name evidence="3" type="ORF">Zmor_021841</name>
</gene>
<dbReference type="EMBL" id="JALNTZ010000006">
    <property type="protein sequence ID" value="KAJ3650133.1"/>
    <property type="molecule type" value="Genomic_DNA"/>
</dbReference>
<feature type="compositionally biased region" description="Polar residues" evidence="1">
    <location>
        <begin position="25"/>
        <end position="37"/>
    </location>
</feature>
<sequence length="96" mass="10648">MFNCMDNPSFRKDGDKKGEKGIELSVSSTNGGTSASENLVVTCSPEVCRTARQRYPAPDLAGSPWHLRKTISLITLIVLLIIWIIIFTTLKQLQIL</sequence>
<evidence type="ECO:0000313" key="3">
    <source>
        <dbReference type="EMBL" id="KAJ3650133.1"/>
    </source>
</evidence>
<dbReference type="AlphaFoldDB" id="A0AA38I5X1"/>